<dbReference type="Proteomes" id="UP000019146">
    <property type="component" value="Chromosome 2"/>
</dbReference>
<keyword evidence="1" id="KW-0472">Membrane</keyword>
<reference evidence="2 3" key="1">
    <citation type="journal article" date="2014" name="Genome Announc.">
        <title>Draft Genome Sequence of the Haloacid-Degrading Burkholderia caribensis Strain MBA4.</title>
        <authorList>
            <person name="Pan Y."/>
            <person name="Kong K.F."/>
            <person name="Tsang J.S."/>
        </authorList>
    </citation>
    <scope>NUCLEOTIDE SEQUENCE [LARGE SCALE GENOMIC DNA]</scope>
    <source>
        <strain evidence="2 3">MBA4</strain>
    </source>
</reference>
<keyword evidence="1" id="KW-1133">Transmembrane helix</keyword>
<dbReference type="KEGG" id="bcai:K788_0007577"/>
<protein>
    <recommendedName>
        <fullName evidence="4">DUF2474 domain-containing protein</fullName>
    </recommendedName>
</protein>
<organism evidence="2 3">
    <name type="scientific">Paraburkholderia caribensis MBA4</name>
    <dbReference type="NCBI Taxonomy" id="1323664"/>
    <lineage>
        <taxon>Bacteria</taxon>
        <taxon>Pseudomonadati</taxon>
        <taxon>Pseudomonadota</taxon>
        <taxon>Betaproteobacteria</taxon>
        <taxon>Burkholderiales</taxon>
        <taxon>Burkholderiaceae</taxon>
        <taxon>Paraburkholderia</taxon>
    </lineage>
</organism>
<name>A0A0P0RKF7_9BURK</name>
<proteinExistence type="predicted"/>
<feature type="transmembrane region" description="Helical" evidence="1">
    <location>
        <begin position="21"/>
        <end position="43"/>
    </location>
</feature>
<keyword evidence="1" id="KW-0812">Transmembrane</keyword>
<sequence>MATPITTKPARSRSRQVRLPGWLWFVALWCGGVGGAMIVGYAFKALMNATLFAIT</sequence>
<evidence type="ECO:0008006" key="4">
    <source>
        <dbReference type="Google" id="ProtNLM"/>
    </source>
</evidence>
<evidence type="ECO:0000313" key="3">
    <source>
        <dbReference type="Proteomes" id="UP000019146"/>
    </source>
</evidence>
<gene>
    <name evidence="2" type="ORF">K788_0007577</name>
</gene>
<evidence type="ECO:0000313" key="2">
    <source>
        <dbReference type="EMBL" id="ALL69239.1"/>
    </source>
</evidence>
<dbReference type="EMBL" id="CP012747">
    <property type="protein sequence ID" value="ALL69239.1"/>
    <property type="molecule type" value="Genomic_DNA"/>
</dbReference>
<dbReference type="RefSeq" id="WP_199588691.1">
    <property type="nucleotide sequence ID" value="NZ_CP012747.1"/>
</dbReference>
<accession>A0A0P0RKF7</accession>
<dbReference type="GeneID" id="69975367"/>
<evidence type="ECO:0000256" key="1">
    <source>
        <dbReference type="SAM" id="Phobius"/>
    </source>
</evidence>
<dbReference type="AlphaFoldDB" id="A0A0P0RKF7"/>